<dbReference type="HOGENOM" id="CLU_1224722_0_0_1"/>
<dbReference type="RefSeq" id="XP_012050259.1">
    <property type="nucleotide sequence ID" value="XM_012194869.1"/>
</dbReference>
<evidence type="ECO:0000313" key="1">
    <source>
        <dbReference type="EMBL" id="AFR92996.1"/>
    </source>
</evidence>
<reference evidence="1" key="2">
    <citation type="submission" date="2012-09" db="EMBL/GenBank/DDBJ databases">
        <authorList>
            <consortium name="The Broad Institute Genome Sequencing Platform"/>
            <person name="Birren B."/>
            <person name="Cuomo C."/>
            <person name="Gargeya S."/>
            <person name="Jaffe D."/>
            <person name="Young S.K."/>
            <person name="Wortman J."/>
            <person name="Zeng Q."/>
            <person name="Alvarado L."/>
            <person name="Dietrich F."/>
            <person name="Allen A."/>
            <person name="Stajich J.E."/>
            <person name="Heitman J."/>
            <person name="Kronstad J."/>
        </authorList>
    </citation>
    <scope>NUCLEOTIDE SEQUENCE</scope>
    <source>
        <strain evidence="1">H99</strain>
    </source>
</reference>
<dbReference type="Proteomes" id="UP000010091">
    <property type="component" value="Chromosome 1"/>
</dbReference>
<evidence type="ECO:0000313" key="2">
    <source>
        <dbReference type="EMBL" id="AFR95803.1"/>
    </source>
</evidence>
<dbReference type="RefSeq" id="XP_012047073.1">
    <property type="nucleotide sequence ID" value="XM_012191683.1"/>
</dbReference>
<keyword evidence="3" id="KW-1185">Reference proteome</keyword>
<organism evidence="1 3">
    <name type="scientific">Cryptococcus neoformans (strain H99 / ATCC 208821 / CBS 10515 / FGSC 9487)</name>
    <name type="common">Cryptococcus neoformans var. grubii serotype A</name>
    <dbReference type="NCBI Taxonomy" id="235443"/>
    <lineage>
        <taxon>Eukaryota</taxon>
        <taxon>Fungi</taxon>
        <taxon>Dikarya</taxon>
        <taxon>Basidiomycota</taxon>
        <taxon>Agaricomycotina</taxon>
        <taxon>Tremellomycetes</taxon>
        <taxon>Tremellales</taxon>
        <taxon>Cryptococcaceae</taxon>
        <taxon>Cryptococcus</taxon>
        <taxon>Cryptococcus neoformans species complex</taxon>
    </lineage>
</organism>
<protein>
    <submittedName>
        <fullName evidence="1">Uncharacterized protein</fullName>
    </submittedName>
</protein>
<reference evidence="1 3" key="3">
    <citation type="journal article" date="2014" name="PLoS Genet.">
        <title>Analysis of the genome and transcriptome of Cryptococcus neoformans var. grubii reveals complex RNA expression and microevolution leading to virulence attenuation.</title>
        <authorList>
            <person name="Janbon G."/>
            <person name="Ormerod K.L."/>
            <person name="Paulet D."/>
            <person name="Byrnes E.J.III."/>
            <person name="Yadav V."/>
            <person name="Chatterjee G."/>
            <person name="Mullapudi N."/>
            <person name="Hon C.C."/>
            <person name="Billmyre R.B."/>
            <person name="Brunel F."/>
            <person name="Bahn Y.S."/>
            <person name="Chen W."/>
            <person name="Chen Y."/>
            <person name="Chow E.W."/>
            <person name="Coppee J.Y."/>
            <person name="Floyd-Averette A."/>
            <person name="Gaillardin C."/>
            <person name="Gerik K.J."/>
            <person name="Goldberg J."/>
            <person name="Gonzalez-Hilarion S."/>
            <person name="Gujja S."/>
            <person name="Hamlin J.L."/>
            <person name="Hsueh Y.P."/>
            <person name="Ianiri G."/>
            <person name="Jones S."/>
            <person name="Kodira C.D."/>
            <person name="Kozubowski L."/>
            <person name="Lam W."/>
            <person name="Marra M."/>
            <person name="Mesner L.D."/>
            <person name="Mieczkowski P.A."/>
            <person name="Moyrand F."/>
            <person name="Nielsen K."/>
            <person name="Proux C."/>
            <person name="Rossignol T."/>
            <person name="Schein J.E."/>
            <person name="Sun S."/>
            <person name="Wollschlaeger C."/>
            <person name="Wood I.A."/>
            <person name="Zeng Q."/>
            <person name="Neuveglise C."/>
            <person name="Newlon C.S."/>
            <person name="Perfect J.R."/>
            <person name="Lodge J.K."/>
            <person name="Idnurm A."/>
            <person name="Stajich J.E."/>
            <person name="Kronstad J.W."/>
            <person name="Sanyal K."/>
            <person name="Heitman J."/>
            <person name="Fraser J.A."/>
            <person name="Cuomo C.A."/>
            <person name="Dietrich F.S."/>
        </authorList>
    </citation>
    <scope>NUCLEOTIDE SEQUENCE [LARGE SCALE GENOMIC DNA]</scope>
    <source>
        <strain evidence="1">H99</strain>
        <strain evidence="3">H99 / ATCC 208821 / CBS 10515 / FGSC 9487</strain>
    </source>
</reference>
<dbReference type="VEuPathDB" id="FungiDB:CNAG_07394"/>
<dbReference type="EMBL" id="CP003825">
    <property type="protein sequence ID" value="AFR95803.1"/>
    <property type="molecule type" value="Genomic_DNA"/>
</dbReference>
<sequence>MRSWVVYSAHWGDNWCGWWHLSQATFGCVWMRRQGGGMVHGGGQGGGCWRYSTLYRLRKGKDNRVRKDVKRADSVESRMVRGDGSFSMFTLDCIRLDCIPRRMPHSNSLSSLATLHSTLGYPSTPDAFARLLLSIDTPQHPTHHTQLVHSHSATPPRWLNYMTDEREDMQDRWQSTRWEGGTGGRICSRRGWDRWENTRWENTRRERVGYGDGIRVTAGLLLRHRL</sequence>
<name>J9VHY4_CRYN9</name>
<dbReference type="PROSITE" id="PS51257">
    <property type="entry name" value="PROKAR_LIPOPROTEIN"/>
    <property type="match status" value="1"/>
</dbReference>
<dbReference type="GeneID" id="23890243"/>
<gene>
    <name evidence="1" type="ORF">CNAG_07394</name>
    <name evidence="2" type="ORF">CNAG_07653</name>
</gene>
<dbReference type="Proteomes" id="UP000010091">
    <property type="component" value="Chromosome 6"/>
</dbReference>
<dbReference type="GeneID" id="23890478"/>
<dbReference type="AlphaFoldDB" id="J9VHY4"/>
<dbReference type="EMBL" id="CP003820">
    <property type="protein sequence ID" value="AFR92996.1"/>
    <property type="molecule type" value="Genomic_DNA"/>
</dbReference>
<dbReference type="KEGG" id="cng:CNAG_07653"/>
<proteinExistence type="predicted"/>
<evidence type="ECO:0000313" key="3">
    <source>
        <dbReference type="Proteomes" id="UP000010091"/>
    </source>
</evidence>
<dbReference type="KEGG" id="cng:CNAG_07394"/>
<reference evidence="1" key="1">
    <citation type="submission" date="2012-09" db="EMBL/GenBank/DDBJ databases">
        <title>The Genome Sequence of Cryptococcus neoformans grubii H99.</title>
        <authorList>
            <consortium name="The Broad Institute Genomics Platform"/>
            <person name="Cuomo C."/>
            <person name="Janbon G.J."/>
            <person name="Paulet D."/>
            <person name="Neuveglise C."/>
            <person name="Dietrich F."/>
            <person name="Allen A."/>
            <person name="Stajich J.S."/>
            <person name="Heitman J."/>
            <person name="Kronstad J."/>
            <person name="Walker B."/>
            <person name="Young S.K."/>
            <person name="Zeng Q."/>
            <person name="Gargeya S."/>
            <person name="Fitzgerald M."/>
            <person name="Haas B."/>
            <person name="Abouelleil A."/>
            <person name="Allen A."/>
            <person name="Alvarado L."/>
            <person name="Chapman S.B."/>
            <person name="Gainer-Dewar J."/>
            <person name="Goldberg J."/>
            <person name="Griggs A."/>
            <person name="Gujja S."/>
            <person name="Hansen M."/>
            <person name="Howarth C."/>
            <person name="Imamovic A."/>
            <person name="Ireland A."/>
            <person name="Larimer J."/>
            <person name="McCowan C."/>
            <person name="Murphy C."/>
            <person name="Pearson M.D."/>
            <person name="Poon T."/>
            <person name="Priest M."/>
            <person name="Roberts A.D."/>
            <person name="Saif S."/>
            <person name="Shea T.D."/>
            <person name="Sykes S.N."/>
            <person name="Wortman J."/>
            <person name="Nusbaum C."/>
            <person name="Birren B."/>
        </authorList>
    </citation>
    <scope>NUCLEOTIDE SEQUENCE</scope>
    <source>
        <strain>H99</strain>
    </source>
</reference>
<accession>J9VHY4</accession>
<dbReference type="VEuPathDB" id="FungiDB:CNAG_07653"/>